<evidence type="ECO:0000313" key="13">
    <source>
        <dbReference type="EMBL" id="PTM92671.1"/>
    </source>
</evidence>
<keyword evidence="4" id="KW-0677">Repeat</keyword>
<dbReference type="InterPro" id="IPR036318">
    <property type="entry name" value="FAD-bd_PCMH-like_sf"/>
</dbReference>
<keyword evidence="6 8" id="KW-0129">CBS domain</keyword>
<dbReference type="SMART" id="SM01091">
    <property type="entry name" value="CorC_HlyC"/>
    <property type="match status" value="1"/>
</dbReference>
<reference evidence="13 14" key="1">
    <citation type="submission" date="2018-04" db="EMBL/GenBank/DDBJ databases">
        <title>Genomic Encyclopedia of Type Strains, Phase IV (KMG-IV): sequencing the most valuable type-strain genomes for metagenomic binning, comparative biology and taxonomic classification.</title>
        <authorList>
            <person name="Goeker M."/>
        </authorList>
    </citation>
    <scope>NUCLEOTIDE SEQUENCE [LARGE SCALE GENOMIC DNA]</scope>
    <source>
        <strain evidence="13 14">DSM 7138</strain>
    </source>
</reference>
<dbReference type="FunFam" id="3.30.465.10:FF:000023">
    <property type="entry name" value="Magnesium and cobalt transporter"/>
    <property type="match status" value="1"/>
</dbReference>
<feature type="domain" description="CBS" evidence="11">
    <location>
        <begin position="216"/>
        <end position="275"/>
    </location>
</feature>
<protein>
    <submittedName>
        <fullName evidence="13">Putative hemolysin</fullName>
    </submittedName>
</protein>
<dbReference type="Pfam" id="PF00571">
    <property type="entry name" value="CBS"/>
    <property type="match status" value="2"/>
</dbReference>
<organism evidence="13 14">
    <name type="scientific">Mycoplana dimorpha</name>
    <dbReference type="NCBI Taxonomy" id="28320"/>
    <lineage>
        <taxon>Bacteria</taxon>
        <taxon>Pseudomonadati</taxon>
        <taxon>Pseudomonadota</taxon>
        <taxon>Alphaproteobacteria</taxon>
        <taxon>Hyphomicrobiales</taxon>
        <taxon>Rhizobiaceae</taxon>
        <taxon>Mycoplana</taxon>
    </lineage>
</organism>
<dbReference type="InterPro" id="IPR005170">
    <property type="entry name" value="Transptr-assoc_dom"/>
</dbReference>
<gene>
    <name evidence="13" type="ORF">C7449_10784</name>
</gene>
<dbReference type="SUPFAM" id="SSF54631">
    <property type="entry name" value="CBS-domain pair"/>
    <property type="match status" value="1"/>
</dbReference>
<accession>A0A2T5B110</accession>
<dbReference type="AlphaFoldDB" id="A0A2T5B110"/>
<evidence type="ECO:0000259" key="11">
    <source>
        <dbReference type="PROSITE" id="PS51371"/>
    </source>
</evidence>
<dbReference type="OrthoDB" id="9805314at2"/>
<keyword evidence="14" id="KW-1185">Reference proteome</keyword>
<dbReference type="InterPro" id="IPR016169">
    <property type="entry name" value="FAD-bd_PCMH_sub2"/>
</dbReference>
<dbReference type="InterPro" id="IPR000644">
    <property type="entry name" value="CBS_dom"/>
</dbReference>
<evidence type="ECO:0000256" key="3">
    <source>
        <dbReference type="ARBA" id="ARBA00022692"/>
    </source>
</evidence>
<dbReference type="PROSITE" id="PS51371">
    <property type="entry name" value="CBS"/>
    <property type="match status" value="2"/>
</dbReference>
<dbReference type="GO" id="GO:0050660">
    <property type="term" value="F:flavin adenine dinucleotide binding"/>
    <property type="evidence" value="ECO:0007669"/>
    <property type="project" value="InterPro"/>
</dbReference>
<dbReference type="Pfam" id="PF01595">
    <property type="entry name" value="CNNM"/>
    <property type="match status" value="1"/>
</dbReference>
<comment type="subcellular location">
    <subcellularLocation>
        <location evidence="1">Membrane</location>
        <topology evidence="1">Multi-pass membrane protein</topology>
    </subcellularLocation>
</comment>
<sequence length="427" mass="46062">MFELAIAFVLIVINGLFALSELSIVSSRKVRLKTFAAQGRRGAETAMRLAENPGRFLSTVQIGITLVGILAGAVSGAALGLRLGEILLAAGVSAWLAGPLGYGIVITVITYLSVVVGELVPKQVALRNPERFACAVAPAMALFSKLGGPFVWLLDGSSRLIFRVLGLHQSPESVVTDEEIKAVMAEAEAAGVIESGEQSMIAGVMRFSDREARGLMTPRKDVDWIDLSDDRDEIRQQIFTSQHSRLPVSENGIESVIGILQIRDLLPAVSSGAPFDIRSYIRQAPVIPDSMDAMRVLEALRSSDVPMLLVHDEYGHFEGVLTPADVLEAIAGVFRSDIGEGEADDYAVQRADGSWLISGSMPIDELADRLGLTLADSRSYQTAAGLIIDVLQHLPVTGEIVQTQGWQFEIVDMDGRRIDKLLASRVE</sequence>
<feature type="transmembrane region" description="Helical" evidence="10">
    <location>
        <begin position="132"/>
        <end position="154"/>
    </location>
</feature>
<evidence type="ECO:0000256" key="10">
    <source>
        <dbReference type="SAM" id="Phobius"/>
    </source>
</evidence>
<comment type="similarity">
    <text evidence="2">Belongs to the UPF0053 family. Hemolysin C subfamily.</text>
</comment>
<dbReference type="EMBL" id="PZZZ01000007">
    <property type="protein sequence ID" value="PTM92671.1"/>
    <property type="molecule type" value="Genomic_DNA"/>
</dbReference>
<dbReference type="CDD" id="cd04590">
    <property type="entry name" value="CBS_pair_CorC_HlyC_assoc"/>
    <property type="match status" value="1"/>
</dbReference>
<comment type="caution">
    <text evidence="13">The sequence shown here is derived from an EMBL/GenBank/DDBJ whole genome shotgun (WGS) entry which is preliminary data.</text>
</comment>
<dbReference type="PANTHER" id="PTHR22777">
    <property type="entry name" value="HEMOLYSIN-RELATED"/>
    <property type="match status" value="1"/>
</dbReference>
<evidence type="ECO:0000256" key="4">
    <source>
        <dbReference type="ARBA" id="ARBA00022737"/>
    </source>
</evidence>
<evidence type="ECO:0000256" key="5">
    <source>
        <dbReference type="ARBA" id="ARBA00022989"/>
    </source>
</evidence>
<evidence type="ECO:0000256" key="7">
    <source>
        <dbReference type="ARBA" id="ARBA00023136"/>
    </source>
</evidence>
<dbReference type="GO" id="GO:0005886">
    <property type="term" value="C:plasma membrane"/>
    <property type="evidence" value="ECO:0007669"/>
    <property type="project" value="TreeGrafter"/>
</dbReference>
<feature type="domain" description="CBS" evidence="11">
    <location>
        <begin position="280"/>
        <end position="338"/>
    </location>
</feature>
<evidence type="ECO:0000256" key="9">
    <source>
        <dbReference type="PROSITE-ProRule" id="PRU01193"/>
    </source>
</evidence>
<feature type="transmembrane region" description="Helical" evidence="10">
    <location>
        <begin position="56"/>
        <end position="80"/>
    </location>
</feature>
<feature type="transmembrane region" description="Helical" evidence="10">
    <location>
        <begin position="100"/>
        <end position="120"/>
    </location>
</feature>
<evidence type="ECO:0000256" key="2">
    <source>
        <dbReference type="ARBA" id="ARBA00006446"/>
    </source>
</evidence>
<keyword evidence="5 9" id="KW-1133">Transmembrane helix</keyword>
<dbReference type="Gene3D" id="3.10.580.10">
    <property type="entry name" value="CBS-domain"/>
    <property type="match status" value="1"/>
</dbReference>
<dbReference type="InterPro" id="IPR044751">
    <property type="entry name" value="Ion_transp-like_CBS"/>
</dbReference>
<dbReference type="PROSITE" id="PS51846">
    <property type="entry name" value="CNNM"/>
    <property type="match status" value="1"/>
</dbReference>
<evidence type="ECO:0000256" key="6">
    <source>
        <dbReference type="ARBA" id="ARBA00023122"/>
    </source>
</evidence>
<dbReference type="InterPro" id="IPR046342">
    <property type="entry name" value="CBS_dom_sf"/>
</dbReference>
<evidence type="ECO:0000259" key="12">
    <source>
        <dbReference type="PROSITE" id="PS51846"/>
    </source>
</evidence>
<dbReference type="Proteomes" id="UP000241247">
    <property type="component" value="Unassembled WGS sequence"/>
</dbReference>
<keyword evidence="3 9" id="KW-0812">Transmembrane</keyword>
<dbReference type="PANTHER" id="PTHR22777:SF17">
    <property type="entry name" value="UPF0053 PROTEIN SLL0260"/>
    <property type="match status" value="1"/>
</dbReference>
<dbReference type="InterPro" id="IPR002550">
    <property type="entry name" value="CNNM"/>
</dbReference>
<dbReference type="Gene3D" id="3.30.465.10">
    <property type="match status" value="1"/>
</dbReference>
<proteinExistence type="inferred from homology"/>
<dbReference type="Pfam" id="PF03471">
    <property type="entry name" value="CorC_HlyC"/>
    <property type="match status" value="1"/>
</dbReference>
<feature type="domain" description="CNNM transmembrane" evidence="12">
    <location>
        <begin position="1"/>
        <end position="197"/>
    </location>
</feature>
<evidence type="ECO:0000256" key="8">
    <source>
        <dbReference type="PROSITE-ProRule" id="PRU00703"/>
    </source>
</evidence>
<dbReference type="RefSeq" id="WP_108004041.1">
    <property type="nucleotide sequence ID" value="NZ_JBHEEX010000004.1"/>
</dbReference>
<dbReference type="SUPFAM" id="SSF56176">
    <property type="entry name" value="FAD-binding/transporter-associated domain-like"/>
    <property type="match status" value="1"/>
</dbReference>
<name>A0A2T5B110_MYCDI</name>
<feature type="transmembrane region" description="Helical" evidence="10">
    <location>
        <begin position="6"/>
        <end position="25"/>
    </location>
</feature>
<evidence type="ECO:0000313" key="14">
    <source>
        <dbReference type="Proteomes" id="UP000241247"/>
    </source>
</evidence>
<evidence type="ECO:0000256" key="1">
    <source>
        <dbReference type="ARBA" id="ARBA00004141"/>
    </source>
</evidence>
<keyword evidence="7 9" id="KW-0472">Membrane</keyword>